<dbReference type="Proteomes" id="UP000215335">
    <property type="component" value="Unassembled WGS sequence"/>
</dbReference>
<evidence type="ECO:0000313" key="3">
    <source>
        <dbReference type="Proteomes" id="UP000215335"/>
    </source>
</evidence>
<protein>
    <submittedName>
        <fullName evidence="2">Uncharacterized protein</fullName>
    </submittedName>
</protein>
<reference evidence="2 3" key="1">
    <citation type="journal article" date="2017" name="Curr. Biol.">
        <title>The Evolution of Venom by Co-option of Single-Copy Genes.</title>
        <authorList>
            <person name="Martinson E.O."/>
            <person name="Mrinalini"/>
            <person name="Kelkar Y.D."/>
            <person name="Chang C.H."/>
            <person name="Werren J.H."/>
        </authorList>
    </citation>
    <scope>NUCLEOTIDE SEQUENCE [LARGE SCALE GENOMIC DNA]</scope>
    <source>
        <strain evidence="2 3">Alberta</strain>
        <tissue evidence="2">Whole body</tissue>
    </source>
</reference>
<accession>A0A232FC00</accession>
<name>A0A232FC00_9HYME</name>
<gene>
    <name evidence="2" type="ORF">TSAR_002983</name>
</gene>
<feature type="compositionally biased region" description="Polar residues" evidence="1">
    <location>
        <begin position="10"/>
        <end position="25"/>
    </location>
</feature>
<organism evidence="2 3">
    <name type="scientific">Trichomalopsis sarcophagae</name>
    <dbReference type="NCBI Taxonomy" id="543379"/>
    <lineage>
        <taxon>Eukaryota</taxon>
        <taxon>Metazoa</taxon>
        <taxon>Ecdysozoa</taxon>
        <taxon>Arthropoda</taxon>
        <taxon>Hexapoda</taxon>
        <taxon>Insecta</taxon>
        <taxon>Pterygota</taxon>
        <taxon>Neoptera</taxon>
        <taxon>Endopterygota</taxon>
        <taxon>Hymenoptera</taxon>
        <taxon>Apocrita</taxon>
        <taxon>Proctotrupomorpha</taxon>
        <taxon>Chalcidoidea</taxon>
        <taxon>Pteromalidae</taxon>
        <taxon>Pteromalinae</taxon>
        <taxon>Trichomalopsis</taxon>
    </lineage>
</organism>
<dbReference type="AlphaFoldDB" id="A0A232FC00"/>
<dbReference type="OrthoDB" id="7701343at2759"/>
<dbReference type="EMBL" id="NNAY01000464">
    <property type="protein sequence ID" value="OXU28185.1"/>
    <property type="molecule type" value="Genomic_DNA"/>
</dbReference>
<proteinExistence type="predicted"/>
<feature type="region of interest" description="Disordered" evidence="1">
    <location>
        <begin position="1"/>
        <end position="25"/>
    </location>
</feature>
<sequence>MKIKYRKNIRSQGSHAKQNSNGNSVVTVDEKGFREQDIPGMVKDAQAQRGGTATLPCKLIDNGAGIVSIEHDWTFIAVT</sequence>
<comment type="caution">
    <text evidence="2">The sequence shown here is derived from an EMBL/GenBank/DDBJ whole genome shotgun (WGS) entry which is preliminary data.</text>
</comment>
<evidence type="ECO:0000256" key="1">
    <source>
        <dbReference type="SAM" id="MobiDB-lite"/>
    </source>
</evidence>
<evidence type="ECO:0000313" key="2">
    <source>
        <dbReference type="EMBL" id="OXU28185.1"/>
    </source>
</evidence>
<keyword evidence="3" id="KW-1185">Reference proteome</keyword>